<organism evidence="4 5">
    <name type="scientific">Thermaerobacter subterraneus DSM 13965</name>
    <dbReference type="NCBI Taxonomy" id="867903"/>
    <lineage>
        <taxon>Bacteria</taxon>
        <taxon>Bacillati</taxon>
        <taxon>Bacillota</taxon>
        <taxon>Clostridia</taxon>
        <taxon>Eubacteriales</taxon>
        <taxon>Clostridiales Family XVII. Incertae Sedis</taxon>
        <taxon>Thermaerobacter</taxon>
    </lineage>
</organism>
<dbReference type="GO" id="GO:0016887">
    <property type="term" value="F:ATP hydrolysis activity"/>
    <property type="evidence" value="ECO:0007669"/>
    <property type="project" value="InterPro"/>
</dbReference>
<evidence type="ECO:0000313" key="4">
    <source>
        <dbReference type="EMBL" id="EKP94087.1"/>
    </source>
</evidence>
<protein>
    <submittedName>
        <fullName evidence="4">ABC-type multidrug transport system, ATPase component</fullName>
    </submittedName>
</protein>
<dbReference type="PROSITE" id="PS50893">
    <property type="entry name" value="ABC_TRANSPORTER_2"/>
    <property type="match status" value="1"/>
</dbReference>
<proteinExistence type="predicted"/>
<dbReference type="PROSITE" id="PS00211">
    <property type="entry name" value="ABC_TRANSPORTER_1"/>
    <property type="match status" value="1"/>
</dbReference>
<dbReference type="OrthoDB" id="9804819at2"/>
<dbReference type="EMBL" id="AENY02000003">
    <property type="protein sequence ID" value="EKP94087.1"/>
    <property type="molecule type" value="Genomic_DNA"/>
</dbReference>
<name>K6PMI7_9FIRM</name>
<dbReference type="Gene3D" id="3.40.50.300">
    <property type="entry name" value="P-loop containing nucleotide triphosphate hydrolases"/>
    <property type="match status" value="1"/>
</dbReference>
<dbReference type="CDD" id="cd03230">
    <property type="entry name" value="ABC_DR_subfamily_A"/>
    <property type="match status" value="1"/>
</dbReference>
<dbReference type="InterPro" id="IPR027417">
    <property type="entry name" value="P-loop_NTPase"/>
</dbReference>
<sequence length="301" mass="31855">MDMVLRLAGVSHRFGAVEVLRDVDLDLPAGTVTALVGPDGAGKTTLLRVAAGVLTPAAGRVERPGDAGIGYLAGASSVYPDLTVWENLTFFGRLYGMNGRALAAEAGRLLAWAGLEAFRHRPARHLSGGMRQKLALACALIHRPAVALLDEPTTGVDPVARRELWALLDQLAAGGMAVLVATPYMDEAGRCRRVALLHRGRLLAAGSPEELRARVPCRVLLLQAEGRRQELLRLARELPGVQDARPAGEGVRVALPVGAPDPTLPPGVRAVPAEVELEDVYVWLAGELAGKEPAGKEEARA</sequence>
<evidence type="ECO:0000256" key="1">
    <source>
        <dbReference type="ARBA" id="ARBA00022741"/>
    </source>
</evidence>
<evidence type="ECO:0000259" key="3">
    <source>
        <dbReference type="PROSITE" id="PS50893"/>
    </source>
</evidence>
<dbReference type="PANTHER" id="PTHR43038:SF3">
    <property type="entry name" value="ABC TRANSPORTER G FAMILY MEMBER 20 ISOFORM X1"/>
    <property type="match status" value="1"/>
</dbReference>
<keyword evidence="2" id="KW-0067">ATP-binding</keyword>
<dbReference type="STRING" id="867903.ThesuDRAFT_01812"/>
<keyword evidence="5" id="KW-1185">Reference proteome</keyword>
<dbReference type="SUPFAM" id="SSF52540">
    <property type="entry name" value="P-loop containing nucleoside triphosphate hydrolases"/>
    <property type="match status" value="1"/>
</dbReference>
<dbReference type="GO" id="GO:0005524">
    <property type="term" value="F:ATP binding"/>
    <property type="evidence" value="ECO:0007669"/>
    <property type="project" value="UniProtKB-KW"/>
</dbReference>
<reference evidence="4" key="1">
    <citation type="submission" date="2010-10" db="EMBL/GenBank/DDBJ databases">
        <authorList>
            <consortium name="US DOE Joint Genome Institute (JGI-PGF)"/>
            <person name="Lucas S."/>
            <person name="Copeland A."/>
            <person name="Lapidus A."/>
            <person name="Bruce D."/>
            <person name="Goodwin L."/>
            <person name="Pitluck S."/>
            <person name="Kyrpides N."/>
            <person name="Mavromatis K."/>
            <person name="Detter J.C."/>
            <person name="Han C."/>
            <person name="Land M."/>
            <person name="Hauser L."/>
            <person name="Markowitz V."/>
            <person name="Cheng J.-F."/>
            <person name="Hugenholtz P."/>
            <person name="Woyke T."/>
            <person name="Wu D."/>
            <person name="Pukall R."/>
            <person name="Wahrenburg C."/>
            <person name="Brambilla E."/>
            <person name="Klenk H.-P."/>
            <person name="Eisen J.A."/>
        </authorList>
    </citation>
    <scope>NUCLEOTIDE SEQUENCE [LARGE SCALE GENOMIC DNA]</scope>
    <source>
        <strain evidence="4">DSM 13965</strain>
    </source>
</reference>
<evidence type="ECO:0000313" key="5">
    <source>
        <dbReference type="Proteomes" id="UP000005710"/>
    </source>
</evidence>
<keyword evidence="1" id="KW-0547">Nucleotide-binding</keyword>
<dbReference type="PANTHER" id="PTHR43038">
    <property type="entry name" value="ATP-BINDING CASSETTE, SUB-FAMILY H, MEMBER 1"/>
    <property type="match status" value="1"/>
</dbReference>
<dbReference type="InterPro" id="IPR017871">
    <property type="entry name" value="ABC_transporter-like_CS"/>
</dbReference>
<dbReference type="SMART" id="SM00382">
    <property type="entry name" value="AAA"/>
    <property type="match status" value="1"/>
</dbReference>
<evidence type="ECO:0000256" key="2">
    <source>
        <dbReference type="ARBA" id="ARBA00022840"/>
    </source>
</evidence>
<dbReference type="InterPro" id="IPR003439">
    <property type="entry name" value="ABC_transporter-like_ATP-bd"/>
</dbReference>
<dbReference type="AlphaFoldDB" id="K6PMI7"/>
<dbReference type="HOGENOM" id="CLU_000604_1_2_9"/>
<dbReference type="eggNOG" id="COG1131">
    <property type="taxonomic scope" value="Bacteria"/>
</dbReference>
<dbReference type="Proteomes" id="UP000005710">
    <property type="component" value="Unassembled WGS sequence"/>
</dbReference>
<accession>K6PMI7</accession>
<dbReference type="RefSeq" id="WP_006904089.1">
    <property type="nucleotide sequence ID" value="NZ_JH976535.1"/>
</dbReference>
<feature type="domain" description="ABC transporter" evidence="3">
    <location>
        <begin position="5"/>
        <end position="224"/>
    </location>
</feature>
<comment type="caution">
    <text evidence="4">The sequence shown here is derived from an EMBL/GenBank/DDBJ whole genome shotgun (WGS) entry which is preliminary data.</text>
</comment>
<reference evidence="4" key="2">
    <citation type="submission" date="2012-10" db="EMBL/GenBank/DDBJ databases">
        <title>Improved high-quality draft of Thermaerobacter subterraneus C21, DSM 13965.</title>
        <authorList>
            <consortium name="DOE Joint Genome Institute"/>
            <person name="Eisen J."/>
            <person name="Huntemann M."/>
            <person name="Wei C.-L."/>
            <person name="Han J."/>
            <person name="Detter J.C."/>
            <person name="Han C."/>
            <person name="Tapia R."/>
            <person name="Chen A."/>
            <person name="Kyrpides N."/>
            <person name="Mavromatis K."/>
            <person name="Markowitz V."/>
            <person name="Szeto E."/>
            <person name="Ivanova N."/>
            <person name="Mikhailova N."/>
            <person name="Ovchinnikova G."/>
            <person name="Pagani I."/>
            <person name="Pati A."/>
            <person name="Goodwin L."/>
            <person name="Nordberg H.P."/>
            <person name="Cantor M.N."/>
            <person name="Hua S.X."/>
            <person name="Woyke T."/>
            <person name="Eisen J."/>
            <person name="Klenk H.-P."/>
        </authorList>
    </citation>
    <scope>NUCLEOTIDE SEQUENCE [LARGE SCALE GENOMIC DNA]</scope>
    <source>
        <strain evidence="4">DSM 13965</strain>
    </source>
</reference>
<dbReference type="InterPro" id="IPR003593">
    <property type="entry name" value="AAA+_ATPase"/>
</dbReference>
<dbReference type="Pfam" id="PF00005">
    <property type="entry name" value="ABC_tran"/>
    <property type="match status" value="1"/>
</dbReference>
<gene>
    <name evidence="4" type="ORF">ThesuDRAFT_01812</name>
</gene>